<dbReference type="PANTHER" id="PTHR47235">
    <property type="entry name" value="BLR6548 PROTEIN"/>
    <property type="match status" value="1"/>
</dbReference>
<dbReference type="Pfam" id="PF13458">
    <property type="entry name" value="Peripla_BP_6"/>
    <property type="match status" value="1"/>
</dbReference>
<protein>
    <recommendedName>
        <fullName evidence="4">Leucine-binding protein domain-containing protein</fullName>
    </recommendedName>
</protein>
<dbReference type="OrthoDB" id="9783240at2"/>
<dbReference type="InterPro" id="IPR028081">
    <property type="entry name" value="Leu-bd"/>
</dbReference>
<dbReference type="EMBL" id="RCHR01000002">
    <property type="protein sequence ID" value="RLL46825.1"/>
    <property type="molecule type" value="Genomic_DNA"/>
</dbReference>
<dbReference type="SUPFAM" id="SSF53822">
    <property type="entry name" value="Periplasmic binding protein-like I"/>
    <property type="match status" value="1"/>
</dbReference>
<dbReference type="PANTHER" id="PTHR47235:SF1">
    <property type="entry name" value="BLR6548 PROTEIN"/>
    <property type="match status" value="1"/>
</dbReference>
<dbReference type="CDD" id="cd06343">
    <property type="entry name" value="PBP1_ABC_ligand_binding-like"/>
    <property type="match status" value="1"/>
</dbReference>
<evidence type="ECO:0000256" key="3">
    <source>
        <dbReference type="SAM" id="SignalP"/>
    </source>
</evidence>
<proteinExistence type="inferred from homology"/>
<evidence type="ECO:0000256" key="2">
    <source>
        <dbReference type="ARBA" id="ARBA00022729"/>
    </source>
</evidence>
<organism evidence="5 6">
    <name type="scientific">Oceanobacillus piezotolerans</name>
    <dbReference type="NCBI Taxonomy" id="2448030"/>
    <lineage>
        <taxon>Bacteria</taxon>
        <taxon>Bacillati</taxon>
        <taxon>Bacillota</taxon>
        <taxon>Bacilli</taxon>
        <taxon>Bacillales</taxon>
        <taxon>Bacillaceae</taxon>
        <taxon>Oceanobacillus</taxon>
    </lineage>
</organism>
<dbReference type="Proteomes" id="UP000270219">
    <property type="component" value="Unassembled WGS sequence"/>
</dbReference>
<comment type="caution">
    <text evidence="5">The sequence shown here is derived from an EMBL/GenBank/DDBJ whole genome shotgun (WGS) entry which is preliminary data.</text>
</comment>
<feature type="chain" id="PRO_5019734541" description="Leucine-binding protein domain-containing protein" evidence="3">
    <location>
        <begin position="25"/>
        <end position="417"/>
    </location>
</feature>
<evidence type="ECO:0000256" key="1">
    <source>
        <dbReference type="ARBA" id="ARBA00010062"/>
    </source>
</evidence>
<feature type="signal peptide" evidence="3">
    <location>
        <begin position="1"/>
        <end position="24"/>
    </location>
</feature>
<dbReference type="RefSeq" id="WP_121522076.1">
    <property type="nucleotide sequence ID" value="NZ_RCHR01000002.1"/>
</dbReference>
<name>A0A498D7Y8_9BACI</name>
<accession>A0A498D7Y8</accession>
<dbReference type="AlphaFoldDB" id="A0A498D7Y8"/>
<dbReference type="InterPro" id="IPR028082">
    <property type="entry name" value="Peripla_BP_I"/>
</dbReference>
<comment type="similarity">
    <text evidence="1">Belongs to the leucine-binding protein family.</text>
</comment>
<feature type="domain" description="Leucine-binding protein" evidence="4">
    <location>
        <begin position="51"/>
        <end position="396"/>
    </location>
</feature>
<evidence type="ECO:0000259" key="4">
    <source>
        <dbReference type="Pfam" id="PF13458"/>
    </source>
</evidence>
<keyword evidence="2 3" id="KW-0732">Signal</keyword>
<sequence>MQLIQNTYKVLILILLLLFVSACAESESTSGNSEENKSTNGNAQGVTDDKIIVGTSAPQTGPVAIYDNVRKGIQSYIDYVNENGGVNGREIELIAYDDQYQPSKSLQNAQRLIEEDKVFALIGPIGTANINAAQSLLVESGIPVVGLNTGADKFVNPPIENFFATQFNYKIESKMLVDYAINKLNAKKVTLVYQNDDFGMDNLTYAKEALEEFPEVEIAAEVPFLASDTDFSSHTQKVLNSEPDAILMFSTPAPAAQLRKELYNMNATDIPFIVNTTGGADLNQFNVAGEEVWEGVITSTNVAIDESQVVDYDLYAERITSDYSEDTIGFLTAGGWSTGKIFVEALERAGDDLSWDNFINTMETFDGWEETFYPEVTYTPEHRYGMTTLYIVEAKDNDLSLLEQVYYNPDTEEVVYQ</sequence>
<dbReference type="Gene3D" id="3.40.50.2300">
    <property type="match status" value="2"/>
</dbReference>
<evidence type="ECO:0000313" key="5">
    <source>
        <dbReference type="EMBL" id="RLL46825.1"/>
    </source>
</evidence>
<evidence type="ECO:0000313" key="6">
    <source>
        <dbReference type="Proteomes" id="UP000270219"/>
    </source>
</evidence>
<keyword evidence="6" id="KW-1185">Reference proteome</keyword>
<reference evidence="5 6" key="1">
    <citation type="submission" date="2018-10" db="EMBL/GenBank/DDBJ databases">
        <title>Oceanobacillus sp. YLB-02 draft genome.</title>
        <authorList>
            <person name="Yu L."/>
        </authorList>
    </citation>
    <scope>NUCLEOTIDE SEQUENCE [LARGE SCALE GENOMIC DNA]</scope>
    <source>
        <strain evidence="5 6">YLB-02</strain>
    </source>
</reference>
<gene>
    <name evidence="5" type="ORF">D8M04_06390</name>
</gene>